<sequence>MKKGLTRKNTVIALTAAVTAVLLWSQRDAAMAPVAQAQYAGADAAAARAAGNGPGAAPASLSVAYTAPVPQTPVQAKLGAGQLLQAVQTLPAQLRQAAGAAARPGASDPAAQAASVRAQIAALDRAGIPLRWREGEKVKVNVDLALDYADIQDANRLAQAAAHLLAHLRAGGIAAHEIPGSPSLEALVPLAQLEWVAGHDGVAGVDLMQIADTVVFSDGATASGIDQLRALGNSADVPLALRRNLQGEGLTIAIMDQFADNAGQVAALQAAGEWPSNTVAEPDNLVLTPPTGKAFGAGGQKHGNAVTEIVYDIAPRAKFRVYDAGATADWVRGIQNAANLDAQNQPLGEPRAQVITASQGGIAGAPGDGTATTGVYKGLYDALDAASRNGVIVINAAGNHAQAHWDGDSNGAAVANVNQDFDTATAGVQDANTLSINIGQGAAFAQCYPLFGAGGAAVANQLPITAFLSWNDWASNNNLVDTDYRLELLRWRDETRAFGRDPVTGRWGNIVTPAGWVVATQSDQAQNGGAGQEPLEGFNFVPSSNMATARCADAYRGLALGGAAISGGGIFALRVVRKTAAAANFLRITTGKLPLQYAQAERSILHPADSASVITVAALNAADSALENYSSRGPVLAAGGARPAGQAAGNAKPDVGSFANVDTVSYGDNGFGGTSAAAPHVAALAALGLQHQRQLTSATEPAALPANATAQQKADRAALLSQRRNHLANATYDALVLVAGTQGNDLGAAGFDSGFGNGRLRFHAQSQACVLSALYAPAYRSLLPAQASPLPAGQSSYDQLQATNGATCSAVN</sequence>
<feature type="domain" description="Peptidase S8/S53" evidence="6">
    <location>
        <begin position="598"/>
        <end position="758"/>
    </location>
</feature>
<dbReference type="Proteomes" id="UP000264492">
    <property type="component" value="Unassembled WGS sequence"/>
</dbReference>
<evidence type="ECO:0000256" key="5">
    <source>
        <dbReference type="SAM" id="SignalP"/>
    </source>
</evidence>
<keyword evidence="3 4" id="KW-0720">Serine protease</keyword>
<protein>
    <recommendedName>
        <fullName evidence="6">Peptidase S8/S53 domain-containing protein</fullName>
    </recommendedName>
</protein>
<reference evidence="7 8" key="1">
    <citation type="submission" date="2018-08" db="EMBL/GenBank/DDBJ databases">
        <title>Lysobacter sp. zong2l5, whole genome shotgun sequence.</title>
        <authorList>
            <person name="Zhang X."/>
            <person name="Feng G."/>
            <person name="Zhu H."/>
        </authorList>
    </citation>
    <scope>NUCLEOTIDE SEQUENCE [LARGE SCALE GENOMIC DNA]</scope>
    <source>
        <strain evidence="8">zong2l5</strain>
    </source>
</reference>
<keyword evidence="8" id="KW-1185">Reference proteome</keyword>
<evidence type="ECO:0000256" key="2">
    <source>
        <dbReference type="ARBA" id="ARBA00022801"/>
    </source>
</evidence>
<dbReference type="EMBL" id="QTSU01000003">
    <property type="protein sequence ID" value="RDZ26682.1"/>
    <property type="molecule type" value="Genomic_DNA"/>
</dbReference>
<dbReference type="RefSeq" id="WP_115860947.1">
    <property type="nucleotide sequence ID" value="NZ_QTSU01000003.1"/>
</dbReference>
<dbReference type="AlphaFoldDB" id="A0A371JYI7"/>
<keyword evidence="1 4" id="KW-0645">Protease</keyword>
<feature type="active site" description="Charge relay system" evidence="4">
    <location>
        <position position="256"/>
    </location>
</feature>
<feature type="active site" description="Charge relay system" evidence="4">
    <location>
        <position position="675"/>
    </location>
</feature>
<name>A0A371JYI7_9GAMM</name>
<feature type="signal peptide" evidence="5">
    <location>
        <begin position="1"/>
        <end position="29"/>
    </location>
</feature>
<accession>A0A371JYI7</accession>
<evidence type="ECO:0000256" key="3">
    <source>
        <dbReference type="ARBA" id="ARBA00022825"/>
    </source>
</evidence>
<evidence type="ECO:0000313" key="7">
    <source>
        <dbReference type="EMBL" id="RDZ26682.1"/>
    </source>
</evidence>
<evidence type="ECO:0000256" key="1">
    <source>
        <dbReference type="ARBA" id="ARBA00022670"/>
    </source>
</evidence>
<dbReference type="OrthoDB" id="6012617at2"/>
<dbReference type="InterPro" id="IPR023828">
    <property type="entry name" value="Peptidase_S8_Ser-AS"/>
</dbReference>
<dbReference type="GO" id="GO:0004252">
    <property type="term" value="F:serine-type endopeptidase activity"/>
    <property type="evidence" value="ECO:0007669"/>
    <property type="project" value="UniProtKB-UniRule"/>
</dbReference>
<dbReference type="InterPro" id="IPR000209">
    <property type="entry name" value="Peptidase_S8/S53_dom"/>
</dbReference>
<dbReference type="PROSITE" id="PS51892">
    <property type="entry name" value="SUBTILASE"/>
    <property type="match status" value="1"/>
</dbReference>
<dbReference type="Pfam" id="PF00082">
    <property type="entry name" value="Peptidase_S8"/>
    <property type="match status" value="1"/>
</dbReference>
<comment type="similarity">
    <text evidence="4">Belongs to the peptidase S8 family.</text>
</comment>
<keyword evidence="5" id="KW-0732">Signal</keyword>
<feature type="chain" id="PRO_5016935115" description="Peptidase S8/S53 domain-containing protein" evidence="5">
    <location>
        <begin position="30"/>
        <end position="812"/>
    </location>
</feature>
<gene>
    <name evidence="7" type="ORF">DX914_17040</name>
</gene>
<evidence type="ECO:0000256" key="4">
    <source>
        <dbReference type="PROSITE-ProRule" id="PRU01240"/>
    </source>
</evidence>
<comment type="caution">
    <text evidence="7">The sequence shown here is derived from an EMBL/GenBank/DDBJ whole genome shotgun (WGS) entry which is preliminary data.</text>
</comment>
<proteinExistence type="inferred from homology"/>
<dbReference type="PROSITE" id="PS00138">
    <property type="entry name" value="SUBTILASE_SER"/>
    <property type="match status" value="1"/>
</dbReference>
<evidence type="ECO:0000259" key="6">
    <source>
        <dbReference type="Pfam" id="PF00082"/>
    </source>
</evidence>
<dbReference type="InterPro" id="IPR036852">
    <property type="entry name" value="Peptidase_S8/S53_dom_sf"/>
</dbReference>
<feature type="active site" description="Charge relay system" evidence="4">
    <location>
        <position position="302"/>
    </location>
</feature>
<organism evidence="7 8">
    <name type="scientific">Lysobacter silvisoli</name>
    <dbReference type="NCBI Taxonomy" id="2293254"/>
    <lineage>
        <taxon>Bacteria</taxon>
        <taxon>Pseudomonadati</taxon>
        <taxon>Pseudomonadota</taxon>
        <taxon>Gammaproteobacteria</taxon>
        <taxon>Lysobacterales</taxon>
        <taxon>Lysobacteraceae</taxon>
        <taxon>Lysobacter</taxon>
    </lineage>
</organism>
<keyword evidence="2 4" id="KW-0378">Hydrolase</keyword>
<dbReference type="SUPFAM" id="SSF52743">
    <property type="entry name" value="Subtilisin-like"/>
    <property type="match status" value="1"/>
</dbReference>
<dbReference type="GO" id="GO:0006508">
    <property type="term" value="P:proteolysis"/>
    <property type="evidence" value="ECO:0007669"/>
    <property type="project" value="UniProtKB-KW"/>
</dbReference>
<evidence type="ECO:0000313" key="8">
    <source>
        <dbReference type="Proteomes" id="UP000264492"/>
    </source>
</evidence>
<dbReference type="Gene3D" id="3.40.50.200">
    <property type="entry name" value="Peptidase S8/S53 domain"/>
    <property type="match status" value="2"/>
</dbReference>